<dbReference type="InterPro" id="IPR046536">
    <property type="entry name" value="DUF6601"/>
</dbReference>
<protein>
    <submittedName>
        <fullName evidence="3">Uncharacterized protein</fullName>
    </submittedName>
</protein>
<feature type="region of interest" description="Disordered" evidence="1">
    <location>
        <begin position="1"/>
        <end position="42"/>
    </location>
</feature>
<gene>
    <name evidence="3" type="ORF">FB567DRAFT_587351</name>
</gene>
<name>A0A8K0RJQ1_9PLEO</name>
<dbReference type="Proteomes" id="UP000813461">
    <property type="component" value="Unassembled WGS sequence"/>
</dbReference>
<dbReference type="OrthoDB" id="5086500at2759"/>
<reference evidence="3" key="1">
    <citation type="journal article" date="2021" name="Nat. Commun.">
        <title>Genetic determinants of endophytism in the Arabidopsis root mycobiome.</title>
        <authorList>
            <person name="Mesny F."/>
            <person name="Miyauchi S."/>
            <person name="Thiergart T."/>
            <person name="Pickel B."/>
            <person name="Atanasova L."/>
            <person name="Karlsson M."/>
            <person name="Huettel B."/>
            <person name="Barry K.W."/>
            <person name="Haridas S."/>
            <person name="Chen C."/>
            <person name="Bauer D."/>
            <person name="Andreopoulos W."/>
            <person name="Pangilinan J."/>
            <person name="LaButti K."/>
            <person name="Riley R."/>
            <person name="Lipzen A."/>
            <person name="Clum A."/>
            <person name="Drula E."/>
            <person name="Henrissat B."/>
            <person name="Kohler A."/>
            <person name="Grigoriev I.V."/>
            <person name="Martin F.M."/>
            <person name="Hacquard S."/>
        </authorList>
    </citation>
    <scope>NUCLEOTIDE SEQUENCE</scope>
    <source>
        <strain evidence="3">MPI-SDFR-AT-0120</strain>
    </source>
</reference>
<keyword evidence="4" id="KW-1185">Reference proteome</keyword>
<evidence type="ECO:0000256" key="1">
    <source>
        <dbReference type="SAM" id="MobiDB-lite"/>
    </source>
</evidence>
<dbReference type="PANTHER" id="PTHR34414:SF1">
    <property type="entry name" value="SUBTILISIN-LIKE SERINE PROTEASE"/>
    <property type="match status" value="1"/>
</dbReference>
<accession>A0A8K0RJQ1</accession>
<dbReference type="EMBL" id="JAGMVJ010000001">
    <property type="protein sequence ID" value="KAH7096075.1"/>
    <property type="molecule type" value="Genomic_DNA"/>
</dbReference>
<keyword evidence="2" id="KW-1133">Transmembrane helix</keyword>
<keyword evidence="2" id="KW-0812">Transmembrane</keyword>
<evidence type="ECO:0000256" key="2">
    <source>
        <dbReference type="SAM" id="Phobius"/>
    </source>
</evidence>
<comment type="caution">
    <text evidence="3">The sequence shown here is derived from an EMBL/GenBank/DDBJ whole genome shotgun (WGS) entry which is preliminary data.</text>
</comment>
<feature type="region of interest" description="Disordered" evidence="1">
    <location>
        <begin position="349"/>
        <end position="383"/>
    </location>
</feature>
<evidence type="ECO:0000313" key="4">
    <source>
        <dbReference type="Proteomes" id="UP000813461"/>
    </source>
</evidence>
<keyword evidence="2" id="KW-0472">Membrane</keyword>
<feature type="transmembrane region" description="Helical" evidence="2">
    <location>
        <begin position="261"/>
        <end position="282"/>
    </location>
</feature>
<dbReference type="AlphaFoldDB" id="A0A8K0RJQ1"/>
<dbReference type="Pfam" id="PF20246">
    <property type="entry name" value="DUF6601"/>
    <property type="match status" value="1"/>
</dbReference>
<sequence>MASAIATTRASPPPVPPPQQQRPPPPFSKQAEPICATNPTLPASYRKRGSERRLVSIDSNDKTSVEQYIDSDVDVSRLNCIHRHLWIAGLPQISRSLHEQTLLRRTIALTDQADLHLVWSGNIIFIKPVPEYLLNHAFWSTHICPSQSLHESARGLLLSYLWLLPSRADFILAIEHQILPPTLQWNAWVTFSASVLALDNPQRLDHATLQHTNSRYLYGELRLDRLSLIYRFCSVTHDPWTFVRGYQYNYANYTSFIERNFTWAITAAIYITIVLTAMQVGLATKRLQDDKRFHDAAFGFTVFSIVAPLAVIAAAMAIVVVVFAISWRYAKRRQREAAMTRPHVGKDVAAQHARSMSSGLADGGARKKRRNYGQRGRNPNDVA</sequence>
<evidence type="ECO:0000313" key="3">
    <source>
        <dbReference type="EMBL" id="KAH7096075.1"/>
    </source>
</evidence>
<feature type="compositionally biased region" description="Polar residues" evidence="1">
    <location>
        <begin position="1"/>
        <end position="10"/>
    </location>
</feature>
<organism evidence="3 4">
    <name type="scientific">Paraphoma chrysanthemicola</name>
    <dbReference type="NCBI Taxonomy" id="798071"/>
    <lineage>
        <taxon>Eukaryota</taxon>
        <taxon>Fungi</taxon>
        <taxon>Dikarya</taxon>
        <taxon>Ascomycota</taxon>
        <taxon>Pezizomycotina</taxon>
        <taxon>Dothideomycetes</taxon>
        <taxon>Pleosporomycetidae</taxon>
        <taxon>Pleosporales</taxon>
        <taxon>Pleosporineae</taxon>
        <taxon>Phaeosphaeriaceae</taxon>
        <taxon>Paraphoma</taxon>
    </lineage>
</organism>
<feature type="compositionally biased region" description="Pro residues" evidence="1">
    <location>
        <begin position="11"/>
        <end position="27"/>
    </location>
</feature>
<dbReference type="PANTHER" id="PTHR34414">
    <property type="entry name" value="HET DOMAIN-CONTAINING PROTEIN-RELATED"/>
    <property type="match status" value="1"/>
</dbReference>
<proteinExistence type="predicted"/>
<feature type="transmembrane region" description="Helical" evidence="2">
    <location>
        <begin position="302"/>
        <end position="325"/>
    </location>
</feature>